<evidence type="ECO:0000256" key="1">
    <source>
        <dbReference type="SAM" id="MobiDB-lite"/>
    </source>
</evidence>
<evidence type="ECO:0000313" key="3">
    <source>
        <dbReference type="Proteomes" id="UP001311799"/>
    </source>
</evidence>
<dbReference type="Proteomes" id="UP001311799">
    <property type="component" value="Unassembled WGS sequence"/>
</dbReference>
<feature type="compositionally biased region" description="Polar residues" evidence="1">
    <location>
        <begin position="175"/>
        <end position="187"/>
    </location>
</feature>
<sequence length="336" mass="37626">MCIFKVNSLNKIVAFIYFIFFWNNHFISENDDFTLLIESRSLLKASNGNNPLSCFRRLCKCSCNSDSDDDGDDPDIFVVQQSLRHMWHVPHPTVRNQDCCYDGQLDMHHHGREKKRNKRSRRKYGIIDAGPRSGSHATPQPGAYGISELTCGLGSGSGKQRSRRNKDKFNRNNNGQPYTNYGFTGDNSEGERSHNGFTSSVSQNSEEDVQQPTKSRTQKAPPKKRRAPPRPTPPTLPTPTPVPRPTPPTLPTPTPVPRPRQRSTPTPTPPTLPTPTPVPRPRQRSTPTPTPTPVPRPRQRPPPPPPPPPPSPPVPRPRQRPPPPTPTPAPRRKNTK</sequence>
<evidence type="ECO:0000313" key="2">
    <source>
        <dbReference type="EMBL" id="KAK6588399.1"/>
    </source>
</evidence>
<feature type="compositionally biased region" description="Basic residues" evidence="1">
    <location>
        <begin position="110"/>
        <end position="124"/>
    </location>
</feature>
<feature type="compositionally biased region" description="Polar residues" evidence="1">
    <location>
        <begin position="195"/>
        <end position="215"/>
    </location>
</feature>
<accession>A0AAV9XVU8</accession>
<gene>
    <name evidence="2" type="ORF">RS030_5721</name>
</gene>
<dbReference type="AlphaFoldDB" id="A0AAV9XVU8"/>
<name>A0AAV9XVU8_9CRYT</name>
<feature type="compositionally biased region" description="Pro residues" evidence="1">
    <location>
        <begin position="266"/>
        <end position="280"/>
    </location>
</feature>
<dbReference type="EMBL" id="JAWDEY010000033">
    <property type="protein sequence ID" value="KAK6588399.1"/>
    <property type="molecule type" value="Genomic_DNA"/>
</dbReference>
<organism evidence="2 3">
    <name type="scientific">Cryptosporidium xiaoi</name>
    <dbReference type="NCBI Taxonomy" id="659607"/>
    <lineage>
        <taxon>Eukaryota</taxon>
        <taxon>Sar</taxon>
        <taxon>Alveolata</taxon>
        <taxon>Apicomplexa</taxon>
        <taxon>Conoidasida</taxon>
        <taxon>Coccidia</taxon>
        <taxon>Eucoccidiorida</taxon>
        <taxon>Eimeriorina</taxon>
        <taxon>Cryptosporidiidae</taxon>
        <taxon>Cryptosporidium</taxon>
    </lineage>
</organism>
<feature type="compositionally biased region" description="Pro residues" evidence="1">
    <location>
        <begin position="288"/>
        <end position="329"/>
    </location>
</feature>
<comment type="caution">
    <text evidence="2">The sequence shown here is derived from an EMBL/GenBank/DDBJ whole genome shotgun (WGS) entry which is preliminary data.</text>
</comment>
<keyword evidence="3" id="KW-1185">Reference proteome</keyword>
<protein>
    <submittedName>
        <fullName evidence="2">Uncharacterized protein</fullName>
    </submittedName>
</protein>
<feature type="compositionally biased region" description="Pro residues" evidence="1">
    <location>
        <begin position="229"/>
        <end position="258"/>
    </location>
</feature>
<proteinExistence type="predicted"/>
<feature type="region of interest" description="Disordered" evidence="1">
    <location>
        <begin position="110"/>
        <end position="336"/>
    </location>
</feature>
<reference evidence="2 3" key="1">
    <citation type="submission" date="2023-10" db="EMBL/GenBank/DDBJ databases">
        <title>Comparative genomics analysis reveals potential genetic determinants of host preference in Cryptosporidium xiaoi.</title>
        <authorList>
            <person name="Xiao L."/>
            <person name="Li J."/>
        </authorList>
    </citation>
    <scope>NUCLEOTIDE SEQUENCE [LARGE SCALE GENOMIC DNA]</scope>
    <source>
        <strain evidence="2 3">52996</strain>
    </source>
</reference>